<dbReference type="Gene3D" id="3.30.70.1350">
    <property type="entry name" value="Cation efflux protein, cytoplasmic domain"/>
    <property type="match status" value="1"/>
</dbReference>
<dbReference type="AlphaFoldDB" id="A0A0M0LQ40"/>
<keyword evidence="5 6" id="KW-0472">Membrane</keyword>
<feature type="transmembrane region" description="Helical" evidence="6">
    <location>
        <begin position="58"/>
        <end position="81"/>
    </location>
</feature>
<dbReference type="InterPro" id="IPR036837">
    <property type="entry name" value="Cation_efflux_CTD_sf"/>
</dbReference>
<dbReference type="Proteomes" id="UP000037460">
    <property type="component" value="Unassembled WGS sequence"/>
</dbReference>
<evidence type="ECO:0000256" key="1">
    <source>
        <dbReference type="ARBA" id="ARBA00004141"/>
    </source>
</evidence>
<dbReference type="InterPro" id="IPR050291">
    <property type="entry name" value="CDF_Transporter"/>
</dbReference>
<evidence type="ECO:0000313" key="8">
    <source>
        <dbReference type="EMBL" id="KOO52853.1"/>
    </source>
</evidence>
<evidence type="ECO:0000256" key="5">
    <source>
        <dbReference type="ARBA" id="ARBA00023136"/>
    </source>
</evidence>
<keyword evidence="9" id="KW-1185">Reference proteome</keyword>
<evidence type="ECO:0000256" key="6">
    <source>
        <dbReference type="SAM" id="Phobius"/>
    </source>
</evidence>
<dbReference type="InterPro" id="IPR027469">
    <property type="entry name" value="Cation_efflux_TMD_sf"/>
</dbReference>
<feature type="domain" description="Cation efflux protein transmembrane" evidence="7">
    <location>
        <begin position="51"/>
        <end position="261"/>
    </location>
</feature>
<dbReference type="GO" id="GO:0016020">
    <property type="term" value="C:membrane"/>
    <property type="evidence" value="ECO:0007669"/>
    <property type="project" value="UniProtKB-SubCell"/>
</dbReference>
<organism evidence="8 9">
    <name type="scientific">Chrysochromulina tobinii</name>
    <dbReference type="NCBI Taxonomy" id="1460289"/>
    <lineage>
        <taxon>Eukaryota</taxon>
        <taxon>Haptista</taxon>
        <taxon>Haptophyta</taxon>
        <taxon>Prymnesiophyceae</taxon>
        <taxon>Prymnesiales</taxon>
        <taxon>Chrysochromulinaceae</taxon>
        <taxon>Chrysochromulina</taxon>
    </lineage>
</organism>
<dbReference type="InterPro" id="IPR058533">
    <property type="entry name" value="Cation_efflux_TM"/>
</dbReference>
<accession>A0A0M0LQ40</accession>
<comment type="subcellular location">
    <subcellularLocation>
        <location evidence="1">Membrane</location>
        <topology evidence="1">Multi-pass membrane protein</topology>
    </subcellularLocation>
</comment>
<comment type="caution">
    <text evidence="8">The sequence shown here is derived from an EMBL/GenBank/DDBJ whole genome shotgun (WGS) entry which is preliminary data.</text>
</comment>
<dbReference type="Pfam" id="PF01545">
    <property type="entry name" value="Cation_efflux"/>
    <property type="match status" value="1"/>
</dbReference>
<dbReference type="Gene3D" id="1.20.1510.10">
    <property type="entry name" value="Cation efflux protein transmembrane domain"/>
    <property type="match status" value="1"/>
</dbReference>
<name>A0A0M0LQ40_9EUKA</name>
<keyword evidence="3 6" id="KW-0812">Transmembrane</keyword>
<dbReference type="GO" id="GO:0008324">
    <property type="term" value="F:monoatomic cation transmembrane transporter activity"/>
    <property type="evidence" value="ECO:0007669"/>
    <property type="project" value="InterPro"/>
</dbReference>
<protein>
    <submittedName>
        <fullName evidence="8">Cation diffusion facilitator family</fullName>
    </submittedName>
</protein>
<dbReference type="PANTHER" id="PTHR43840:SF52">
    <property type="entry name" value="CATION EFFLUX FAMILY PROTEIN"/>
    <property type="match status" value="1"/>
</dbReference>
<feature type="transmembrane region" description="Helical" evidence="6">
    <location>
        <begin position="168"/>
        <end position="192"/>
    </location>
</feature>
<evidence type="ECO:0000256" key="4">
    <source>
        <dbReference type="ARBA" id="ARBA00022989"/>
    </source>
</evidence>
<dbReference type="SUPFAM" id="SSF160240">
    <property type="entry name" value="Cation efflux protein cytoplasmic domain-like"/>
    <property type="match status" value="1"/>
</dbReference>
<sequence length="402" mass="44361">MGRRTRVAGKEIDLVSVQVIEPTQWSEVTSSSGSGIKVHHEQPQNDDLVITASIKMNLLLLIGKVAACVMILSPVIVASLIDSAVDVLVQVALFWANKIARLEVNAEVASMYPAGRGQLEPVSIVVCAALKCAGMIAVAIEALGDLYAGDPQHGRDKHGLQHIWRRHFEAVCTLALLSVTKFFFCIWCELVVRGRRGTSTETMRAVLADNQNDVTLSAGALVALIVTQLSSSLWWVDAAAALLLAAFIVVRWATQGREQVELIIGRAADPRFLEMVRDIAETHDPSTTLDVVRAYHFGPRFLVELEMIMDEHTELRESHDCGILLQHKIEALPQVERCFVHIDYQPREVDDHDLRTPVARKVHTSHELRASEEHKDSNGASALLSATSLTSLLAFDEERHPT</sequence>
<dbReference type="SUPFAM" id="SSF161111">
    <property type="entry name" value="Cation efflux protein transmembrane domain-like"/>
    <property type="match status" value="1"/>
</dbReference>
<reference evidence="9" key="1">
    <citation type="journal article" date="2015" name="PLoS Genet.">
        <title>Genome Sequence and Transcriptome Analyses of Chrysochromulina tobin: Metabolic Tools for Enhanced Algal Fitness in the Prominent Order Prymnesiales (Haptophyceae).</title>
        <authorList>
            <person name="Hovde B.T."/>
            <person name="Deodato C.R."/>
            <person name="Hunsperger H.M."/>
            <person name="Ryken S.A."/>
            <person name="Yost W."/>
            <person name="Jha R.K."/>
            <person name="Patterson J."/>
            <person name="Monnat R.J. Jr."/>
            <person name="Barlow S.B."/>
            <person name="Starkenburg S.R."/>
            <person name="Cattolico R.A."/>
        </authorList>
    </citation>
    <scope>NUCLEOTIDE SEQUENCE</scope>
    <source>
        <strain evidence="9">CCMP291</strain>
    </source>
</reference>
<dbReference type="PANTHER" id="PTHR43840">
    <property type="entry name" value="MITOCHONDRIAL METAL TRANSPORTER 1-RELATED"/>
    <property type="match status" value="1"/>
</dbReference>
<keyword evidence="2" id="KW-0813">Transport</keyword>
<proteinExistence type="predicted"/>
<gene>
    <name evidence="8" type="ORF">Ctob_012733</name>
</gene>
<evidence type="ECO:0000256" key="3">
    <source>
        <dbReference type="ARBA" id="ARBA00022692"/>
    </source>
</evidence>
<dbReference type="EMBL" id="JWZX01000479">
    <property type="protein sequence ID" value="KOO52853.1"/>
    <property type="molecule type" value="Genomic_DNA"/>
</dbReference>
<evidence type="ECO:0000259" key="7">
    <source>
        <dbReference type="Pfam" id="PF01545"/>
    </source>
</evidence>
<evidence type="ECO:0000256" key="2">
    <source>
        <dbReference type="ARBA" id="ARBA00022448"/>
    </source>
</evidence>
<evidence type="ECO:0000313" key="9">
    <source>
        <dbReference type="Proteomes" id="UP000037460"/>
    </source>
</evidence>
<dbReference type="OrthoDB" id="78296at2759"/>
<keyword evidence="4 6" id="KW-1133">Transmembrane helix</keyword>